<proteinExistence type="predicted"/>
<comment type="caution">
    <text evidence="2">The sequence shown here is derived from an EMBL/GenBank/DDBJ whole genome shotgun (WGS) entry which is preliminary data.</text>
</comment>
<protein>
    <submittedName>
        <fullName evidence="2">Uncharacterized protein</fullName>
    </submittedName>
</protein>
<keyword evidence="3" id="KW-1185">Reference proteome</keyword>
<feature type="chain" id="PRO_5041902239" evidence="1">
    <location>
        <begin position="24"/>
        <end position="73"/>
    </location>
</feature>
<keyword evidence="1" id="KW-0732">Signal</keyword>
<organism evidence="2 3">
    <name type="scientific">Sordaria brevicollis</name>
    <dbReference type="NCBI Taxonomy" id="83679"/>
    <lineage>
        <taxon>Eukaryota</taxon>
        <taxon>Fungi</taxon>
        <taxon>Dikarya</taxon>
        <taxon>Ascomycota</taxon>
        <taxon>Pezizomycotina</taxon>
        <taxon>Sordariomycetes</taxon>
        <taxon>Sordariomycetidae</taxon>
        <taxon>Sordariales</taxon>
        <taxon>Sordariaceae</taxon>
        <taxon>Sordaria</taxon>
    </lineage>
</organism>
<evidence type="ECO:0000313" key="2">
    <source>
        <dbReference type="EMBL" id="KAK3400884.1"/>
    </source>
</evidence>
<evidence type="ECO:0000256" key="1">
    <source>
        <dbReference type="SAM" id="SignalP"/>
    </source>
</evidence>
<dbReference type="AlphaFoldDB" id="A0AAE0UEW4"/>
<sequence length="73" mass="8539">MCKGIHARHWQHLSLWLFPFVQGQEILRGKKFNVDPVDWEFVASAITNFLGFKDELTLAHEPMGTRQQAREVM</sequence>
<dbReference type="Proteomes" id="UP001281003">
    <property type="component" value="Unassembled WGS sequence"/>
</dbReference>
<reference evidence="2" key="1">
    <citation type="journal article" date="2023" name="Mol. Phylogenet. Evol.">
        <title>Genome-scale phylogeny and comparative genomics of the fungal order Sordariales.</title>
        <authorList>
            <person name="Hensen N."/>
            <person name="Bonometti L."/>
            <person name="Westerberg I."/>
            <person name="Brannstrom I.O."/>
            <person name="Guillou S."/>
            <person name="Cros-Aarteil S."/>
            <person name="Calhoun S."/>
            <person name="Haridas S."/>
            <person name="Kuo A."/>
            <person name="Mondo S."/>
            <person name="Pangilinan J."/>
            <person name="Riley R."/>
            <person name="LaButti K."/>
            <person name="Andreopoulos B."/>
            <person name="Lipzen A."/>
            <person name="Chen C."/>
            <person name="Yan M."/>
            <person name="Daum C."/>
            <person name="Ng V."/>
            <person name="Clum A."/>
            <person name="Steindorff A."/>
            <person name="Ohm R.A."/>
            <person name="Martin F."/>
            <person name="Silar P."/>
            <person name="Natvig D.O."/>
            <person name="Lalanne C."/>
            <person name="Gautier V."/>
            <person name="Ament-Velasquez S.L."/>
            <person name="Kruys A."/>
            <person name="Hutchinson M.I."/>
            <person name="Powell A.J."/>
            <person name="Barry K."/>
            <person name="Miller A.N."/>
            <person name="Grigoriev I.V."/>
            <person name="Debuchy R."/>
            <person name="Gladieux P."/>
            <person name="Hiltunen Thoren M."/>
            <person name="Johannesson H."/>
        </authorList>
    </citation>
    <scope>NUCLEOTIDE SEQUENCE</scope>
    <source>
        <strain evidence="2">FGSC 1904</strain>
    </source>
</reference>
<reference evidence="2" key="2">
    <citation type="submission" date="2023-07" db="EMBL/GenBank/DDBJ databases">
        <authorList>
            <consortium name="Lawrence Berkeley National Laboratory"/>
            <person name="Haridas S."/>
            <person name="Hensen N."/>
            <person name="Bonometti L."/>
            <person name="Westerberg I."/>
            <person name="Brannstrom I.O."/>
            <person name="Guillou S."/>
            <person name="Cros-Aarteil S."/>
            <person name="Calhoun S."/>
            <person name="Kuo A."/>
            <person name="Mondo S."/>
            <person name="Pangilinan J."/>
            <person name="Riley R."/>
            <person name="LaButti K."/>
            <person name="Andreopoulos B."/>
            <person name="Lipzen A."/>
            <person name="Chen C."/>
            <person name="Yanf M."/>
            <person name="Daum C."/>
            <person name="Ng V."/>
            <person name="Clum A."/>
            <person name="Steindorff A."/>
            <person name="Ohm R."/>
            <person name="Martin F."/>
            <person name="Silar P."/>
            <person name="Natvig D."/>
            <person name="Lalanne C."/>
            <person name="Gautier V."/>
            <person name="Ament-velasquez S.L."/>
            <person name="Kruys A."/>
            <person name="Hutchinson M.I."/>
            <person name="Powell A.J."/>
            <person name="Barry K."/>
            <person name="Miller A.N."/>
            <person name="Grigoriev I.V."/>
            <person name="Debuchy R."/>
            <person name="Gladieux P."/>
            <person name="Thoren M.H."/>
            <person name="Johannesson H."/>
        </authorList>
    </citation>
    <scope>NUCLEOTIDE SEQUENCE</scope>
    <source>
        <strain evidence="2">FGSC 1904</strain>
    </source>
</reference>
<feature type="signal peptide" evidence="1">
    <location>
        <begin position="1"/>
        <end position="23"/>
    </location>
</feature>
<evidence type="ECO:0000313" key="3">
    <source>
        <dbReference type="Proteomes" id="UP001281003"/>
    </source>
</evidence>
<dbReference type="EMBL" id="JAUTDP010000003">
    <property type="protein sequence ID" value="KAK3400884.1"/>
    <property type="molecule type" value="Genomic_DNA"/>
</dbReference>
<accession>A0AAE0UEW4</accession>
<name>A0AAE0UEW4_SORBR</name>
<gene>
    <name evidence="2" type="ORF">B0T20DRAFT_405420</name>
</gene>